<name>A0A1V8YV89_9ENTE</name>
<dbReference type="RefSeq" id="WP_081183014.1">
    <property type="nucleotide sequence ID" value="NZ_MJEA01000003.1"/>
</dbReference>
<comment type="caution">
    <text evidence="2">The sequence shown here is derived from an EMBL/GenBank/DDBJ whole genome shotgun (WGS) entry which is preliminary data.</text>
</comment>
<evidence type="ECO:0000313" key="3">
    <source>
        <dbReference type="Proteomes" id="UP000192477"/>
    </source>
</evidence>
<dbReference type="Proteomes" id="UP000192477">
    <property type="component" value="Unassembled WGS sequence"/>
</dbReference>
<keyword evidence="1" id="KW-1133">Transmembrane helix</keyword>
<reference evidence="2 3" key="1">
    <citation type="journal article" date="2017" name="BMC Microbiol.">
        <title>Comparative genomics of Enterococcus spp. isolated from bovine feces.</title>
        <authorList>
            <person name="Beukers A.G."/>
            <person name="Zaheer R."/>
            <person name="Goji N."/>
            <person name="Amoako K.K."/>
            <person name="Chaves A.V."/>
            <person name="Ward M.P."/>
            <person name="McAllister T.A."/>
        </authorList>
    </citation>
    <scope>NUCLEOTIDE SEQUENCE [LARGE SCALE GENOMIC DNA]</scope>
    <source>
        <strain evidence="2 3">F1129D 143</strain>
    </source>
</reference>
<evidence type="ECO:0000313" key="2">
    <source>
        <dbReference type="EMBL" id="OQO70711.1"/>
    </source>
</evidence>
<dbReference type="AlphaFoldDB" id="A0A1V8YV89"/>
<gene>
    <name evidence="2" type="ORF">BH747_04730</name>
</gene>
<accession>A0A1V8YV89</accession>
<keyword evidence="1" id="KW-0472">Membrane</keyword>
<protein>
    <submittedName>
        <fullName evidence="2">Uncharacterized protein</fullName>
    </submittedName>
</protein>
<evidence type="ECO:0000256" key="1">
    <source>
        <dbReference type="SAM" id="Phobius"/>
    </source>
</evidence>
<feature type="transmembrane region" description="Helical" evidence="1">
    <location>
        <begin position="64"/>
        <end position="81"/>
    </location>
</feature>
<dbReference type="EMBL" id="MJEA01000003">
    <property type="protein sequence ID" value="OQO70711.1"/>
    <property type="molecule type" value="Genomic_DNA"/>
</dbReference>
<keyword evidence="1" id="KW-0812">Transmembrane</keyword>
<feature type="transmembrane region" description="Helical" evidence="1">
    <location>
        <begin position="12"/>
        <end position="27"/>
    </location>
</feature>
<dbReference type="STRING" id="112904.BH747_04730"/>
<feature type="transmembrane region" description="Helical" evidence="1">
    <location>
        <begin position="33"/>
        <end position="52"/>
    </location>
</feature>
<sequence length="82" mass="9458">MLSLNSKTCTKISLILLILLMILTSLYDNRDPIQFCFIMVACWGIGGVNLIFISKIKMKCLKRIIILLDILCIYGWLFYLPL</sequence>
<organism evidence="2 3">
    <name type="scientific">Enterococcus villorum</name>
    <dbReference type="NCBI Taxonomy" id="112904"/>
    <lineage>
        <taxon>Bacteria</taxon>
        <taxon>Bacillati</taxon>
        <taxon>Bacillota</taxon>
        <taxon>Bacilli</taxon>
        <taxon>Lactobacillales</taxon>
        <taxon>Enterococcaceae</taxon>
        <taxon>Enterococcus</taxon>
    </lineage>
</organism>
<proteinExistence type="predicted"/>